<feature type="signal peptide" evidence="2">
    <location>
        <begin position="1"/>
        <end position="17"/>
    </location>
</feature>
<dbReference type="Gene3D" id="3.90.226.10">
    <property type="entry name" value="2-enoyl-CoA Hydratase, Chain A, domain 1"/>
    <property type="match status" value="1"/>
</dbReference>
<dbReference type="OrthoDB" id="27214at2759"/>
<feature type="chain" id="PRO_5035433645" description="Tail specific protease domain-containing protein" evidence="2">
    <location>
        <begin position="18"/>
        <end position="831"/>
    </location>
</feature>
<organism evidence="5 6">
    <name type="scientific">Paraphoma chrysanthemicola</name>
    <dbReference type="NCBI Taxonomy" id="798071"/>
    <lineage>
        <taxon>Eukaryota</taxon>
        <taxon>Fungi</taxon>
        <taxon>Dikarya</taxon>
        <taxon>Ascomycota</taxon>
        <taxon>Pezizomycotina</taxon>
        <taxon>Dothideomycetes</taxon>
        <taxon>Pleosporomycetidae</taxon>
        <taxon>Pleosporales</taxon>
        <taxon>Pleosporineae</taxon>
        <taxon>Phaeosphaeriaceae</taxon>
        <taxon>Paraphoma</taxon>
    </lineage>
</organism>
<reference evidence="5" key="1">
    <citation type="journal article" date="2021" name="Nat. Commun.">
        <title>Genetic determinants of endophytism in the Arabidopsis root mycobiome.</title>
        <authorList>
            <person name="Mesny F."/>
            <person name="Miyauchi S."/>
            <person name="Thiergart T."/>
            <person name="Pickel B."/>
            <person name="Atanasova L."/>
            <person name="Karlsson M."/>
            <person name="Huettel B."/>
            <person name="Barry K.W."/>
            <person name="Haridas S."/>
            <person name="Chen C."/>
            <person name="Bauer D."/>
            <person name="Andreopoulos W."/>
            <person name="Pangilinan J."/>
            <person name="LaButti K."/>
            <person name="Riley R."/>
            <person name="Lipzen A."/>
            <person name="Clum A."/>
            <person name="Drula E."/>
            <person name="Henrissat B."/>
            <person name="Kohler A."/>
            <person name="Grigoriev I.V."/>
            <person name="Martin F.M."/>
            <person name="Hacquard S."/>
        </authorList>
    </citation>
    <scope>NUCLEOTIDE SEQUENCE</scope>
    <source>
        <strain evidence="5">MPI-SDFR-AT-0120</strain>
    </source>
</reference>
<evidence type="ECO:0008006" key="7">
    <source>
        <dbReference type="Google" id="ProtNLM"/>
    </source>
</evidence>
<dbReference type="SUPFAM" id="SSF52096">
    <property type="entry name" value="ClpP/crotonase"/>
    <property type="match status" value="1"/>
</dbReference>
<dbReference type="Proteomes" id="UP000813461">
    <property type="component" value="Unassembled WGS sequence"/>
</dbReference>
<dbReference type="Pfam" id="PF23658">
    <property type="entry name" value="PDZ_CPAF_rel"/>
    <property type="match status" value="1"/>
</dbReference>
<dbReference type="GO" id="GO:0008236">
    <property type="term" value="F:serine-type peptidase activity"/>
    <property type="evidence" value="ECO:0007669"/>
    <property type="project" value="InterPro"/>
</dbReference>
<dbReference type="PANTHER" id="PTHR37049:SF4">
    <property type="entry name" value="RHODANESE DOMAIN-CONTAINING PROTEIN"/>
    <property type="match status" value="1"/>
</dbReference>
<name>A0A8K0RJT4_9PLEO</name>
<feature type="domain" description="Tail specific protease" evidence="3">
    <location>
        <begin position="396"/>
        <end position="616"/>
    </location>
</feature>
<evidence type="ECO:0000313" key="6">
    <source>
        <dbReference type="Proteomes" id="UP000813461"/>
    </source>
</evidence>
<feature type="region of interest" description="Disordered" evidence="1">
    <location>
        <begin position="786"/>
        <end position="805"/>
    </location>
</feature>
<comment type="caution">
    <text evidence="5">The sequence shown here is derived from an EMBL/GenBank/DDBJ whole genome shotgun (WGS) entry which is preliminary data.</text>
</comment>
<protein>
    <recommendedName>
        <fullName evidence="7">Tail specific protease domain-containing protein</fullName>
    </recommendedName>
</protein>
<evidence type="ECO:0000313" key="5">
    <source>
        <dbReference type="EMBL" id="KAH7095142.1"/>
    </source>
</evidence>
<dbReference type="InterPro" id="IPR029045">
    <property type="entry name" value="ClpP/crotonase-like_dom_sf"/>
</dbReference>
<evidence type="ECO:0000259" key="3">
    <source>
        <dbReference type="Pfam" id="PF03572"/>
    </source>
</evidence>
<keyword evidence="2" id="KW-0732">Signal</keyword>
<dbReference type="PANTHER" id="PTHR37049">
    <property type="entry name" value="PEPTIDASE S41 FAMILY PROTEIN"/>
    <property type="match status" value="1"/>
</dbReference>
<dbReference type="InterPro" id="IPR052766">
    <property type="entry name" value="S41A_metabolite_peptidase"/>
</dbReference>
<dbReference type="AlphaFoldDB" id="A0A8K0RJT4"/>
<sequence length="831" mass="90308">MHSSVLLFSAYCGLAVAAGPFPWMYGVPDYPDLDMDEVMNQADVDLMLAAAEDNAIISTTAQSSNPTRPSSSNGQEPCSIINRALVSLPQGARPIVPAELGVQCLQSVPLDRDGNMRLVDDMMLFVKWQSNVAYLKNPPQGYTEQPIDIMGELSDMKNRLSSNGFRNEYDFQMQMMGVFDRAYDNHFAWQPDILASAMQFQRPPGTELVSISRDGVAVPEIYAYRDVIKANNDTSFTPSAVRMIDGTNARDYLANASTQGDFHDADTRWNALFPSQALIASGLTFLGAFRTGMYTGPNTTMQFENGTTLSMPNLAVVFGNFTGIDSGRAFFQRFCTGPKPVVQAPQQPATPPGNPTNTTPTATPVPSHIGYPKAEIINPNLAVGGYYISGNGYENVAVLSIPTYDSPDVQSFQNTMRDFIRKSKADGKTKMIFDLRGNGGGNAILGYDTFKQVYPQAEQEPFGGTQFRANDALNQAGKITQEFLAGKTFAQSNQTAFEEAFGRGTTQDDIFGFTSTFNYQHILDINNQAFSSWDQMFGPQQANSDSFTQTLRYNYSDGISTTYTGFSVIGFNENANETATPQPFQAQDMVMLHDGMCSSTCAIVSELLKNQGAVRTIAIGGRPQTGPMQGVGGTKGAQVFSWDDIQIRMQAVFFLGSPQQRAQWNTTDLGRTAFATQLFRRSAYQGGRIAGGVNLKDNLRQGDASKTPLEFMYEAADCRMYFTAPMVTDVTQVWKGVADRMFRDGEGLGTGMCVEGSTGDKTSVSGGGQFMGGDGKINEVAASKGVANGTQTGPVGGQPSGSQQFTGEARSMKLSGLWQVVIVSLALWWLF</sequence>
<evidence type="ECO:0000259" key="4">
    <source>
        <dbReference type="Pfam" id="PF23658"/>
    </source>
</evidence>
<dbReference type="InterPro" id="IPR056186">
    <property type="entry name" value="PDZ_CPAF-rel"/>
</dbReference>
<evidence type="ECO:0000256" key="1">
    <source>
        <dbReference type="SAM" id="MobiDB-lite"/>
    </source>
</evidence>
<accession>A0A8K0RJT4</accession>
<proteinExistence type="predicted"/>
<gene>
    <name evidence="5" type="ORF">FB567DRAFT_485577</name>
</gene>
<feature type="domain" description="CPAF-like PDZ" evidence="4">
    <location>
        <begin position="200"/>
        <end position="322"/>
    </location>
</feature>
<dbReference type="GO" id="GO:0006508">
    <property type="term" value="P:proteolysis"/>
    <property type="evidence" value="ECO:0007669"/>
    <property type="project" value="InterPro"/>
</dbReference>
<feature type="region of interest" description="Disordered" evidence="1">
    <location>
        <begin position="341"/>
        <end position="360"/>
    </location>
</feature>
<keyword evidence="6" id="KW-1185">Reference proteome</keyword>
<dbReference type="Pfam" id="PF03572">
    <property type="entry name" value="Peptidase_S41"/>
    <property type="match status" value="1"/>
</dbReference>
<dbReference type="EMBL" id="JAGMVJ010000001">
    <property type="protein sequence ID" value="KAH7095142.1"/>
    <property type="molecule type" value="Genomic_DNA"/>
</dbReference>
<evidence type="ECO:0000256" key="2">
    <source>
        <dbReference type="SAM" id="SignalP"/>
    </source>
</evidence>
<dbReference type="InterPro" id="IPR005151">
    <property type="entry name" value="Tail-specific_protease"/>
</dbReference>